<accession>A0ABT2K2E1</accession>
<dbReference type="Proteomes" id="UP001156389">
    <property type="component" value="Unassembled WGS sequence"/>
</dbReference>
<protein>
    <recommendedName>
        <fullName evidence="3">Deoxyxylulose-5-phosphate synthase</fullName>
    </recommendedName>
</protein>
<gene>
    <name evidence="1" type="ORF">LHJ74_27645</name>
</gene>
<dbReference type="EMBL" id="JAJAGO010000015">
    <property type="protein sequence ID" value="MCT2593634.1"/>
    <property type="molecule type" value="Genomic_DNA"/>
</dbReference>
<proteinExistence type="predicted"/>
<evidence type="ECO:0008006" key="3">
    <source>
        <dbReference type="Google" id="ProtNLM"/>
    </source>
</evidence>
<comment type="caution">
    <text evidence="1">The sequence shown here is derived from an EMBL/GenBank/DDBJ whole genome shotgun (WGS) entry which is preliminary data.</text>
</comment>
<sequence length="75" mass="8289">MTRARAADLLKPAGPCCHCKQHAEERIAVDYVERASGPAGEVLGCLPCARSLLRWGAGHHWLAQDLAAIDRERRR</sequence>
<evidence type="ECO:0000313" key="1">
    <source>
        <dbReference type="EMBL" id="MCT2593634.1"/>
    </source>
</evidence>
<reference evidence="1 2" key="1">
    <citation type="submission" date="2021-10" db="EMBL/GenBank/DDBJ databases">
        <title>Streptomyces gossypii sp. nov., isolated from soil collected from cotton field.</title>
        <authorList>
            <person name="Ge X."/>
            <person name="Chen X."/>
            <person name="Liu W."/>
        </authorList>
    </citation>
    <scope>NUCLEOTIDE SEQUENCE [LARGE SCALE GENOMIC DNA]</scope>
    <source>
        <strain evidence="1 2">N2-109</strain>
    </source>
</reference>
<name>A0ABT2K2E1_9ACTN</name>
<organism evidence="1 2">
    <name type="scientific">Streptomyces gossypii</name>
    <dbReference type="NCBI Taxonomy" id="2883101"/>
    <lineage>
        <taxon>Bacteria</taxon>
        <taxon>Bacillati</taxon>
        <taxon>Actinomycetota</taxon>
        <taxon>Actinomycetes</taxon>
        <taxon>Kitasatosporales</taxon>
        <taxon>Streptomycetaceae</taxon>
        <taxon>Streptomyces</taxon>
    </lineage>
</organism>
<evidence type="ECO:0000313" key="2">
    <source>
        <dbReference type="Proteomes" id="UP001156389"/>
    </source>
</evidence>
<keyword evidence="2" id="KW-1185">Reference proteome</keyword>
<dbReference type="RefSeq" id="WP_260221014.1">
    <property type="nucleotide sequence ID" value="NZ_JAJAGO010000015.1"/>
</dbReference>